<evidence type="ECO:0000313" key="2">
    <source>
        <dbReference type="EMBL" id="JAE26112.1"/>
    </source>
</evidence>
<dbReference type="EMBL" id="GBRH01171784">
    <property type="protein sequence ID" value="JAE26112.1"/>
    <property type="molecule type" value="Transcribed_RNA"/>
</dbReference>
<reference evidence="2" key="1">
    <citation type="submission" date="2014-09" db="EMBL/GenBank/DDBJ databases">
        <authorList>
            <person name="Magalhaes I.L.F."/>
            <person name="Oliveira U."/>
            <person name="Santos F.R."/>
            <person name="Vidigal T.H.D.A."/>
            <person name="Brescovit A.D."/>
            <person name="Santos A.J."/>
        </authorList>
    </citation>
    <scope>NUCLEOTIDE SEQUENCE</scope>
    <source>
        <tissue evidence="2">Shoot tissue taken approximately 20 cm above the soil surface</tissue>
    </source>
</reference>
<organism evidence="2">
    <name type="scientific">Arundo donax</name>
    <name type="common">Giant reed</name>
    <name type="synonym">Donax arundinaceus</name>
    <dbReference type="NCBI Taxonomy" id="35708"/>
    <lineage>
        <taxon>Eukaryota</taxon>
        <taxon>Viridiplantae</taxon>
        <taxon>Streptophyta</taxon>
        <taxon>Embryophyta</taxon>
        <taxon>Tracheophyta</taxon>
        <taxon>Spermatophyta</taxon>
        <taxon>Magnoliopsida</taxon>
        <taxon>Liliopsida</taxon>
        <taxon>Poales</taxon>
        <taxon>Poaceae</taxon>
        <taxon>PACMAD clade</taxon>
        <taxon>Arundinoideae</taxon>
        <taxon>Arundineae</taxon>
        <taxon>Arundo</taxon>
    </lineage>
</organism>
<sequence>MATPHSTHLYRQLVCCSAKKGQHSMDTPAQRLSIVEFHPECVRNTPTASCRSTTSCGHHVARRPRPLIASTNSGGSTAASPTTRSGRMIHRKSWPLLASPHANSTSSALVITVMLP</sequence>
<protein>
    <submittedName>
        <fullName evidence="2">Uncharacterized protein</fullName>
    </submittedName>
</protein>
<reference evidence="2" key="2">
    <citation type="journal article" date="2015" name="Data Brief">
        <title>Shoot transcriptome of the giant reed, Arundo donax.</title>
        <authorList>
            <person name="Barrero R.A."/>
            <person name="Guerrero F.D."/>
            <person name="Moolhuijzen P."/>
            <person name="Goolsby J.A."/>
            <person name="Tidwell J."/>
            <person name="Bellgard S.E."/>
            <person name="Bellgard M.I."/>
        </authorList>
    </citation>
    <scope>NUCLEOTIDE SEQUENCE</scope>
    <source>
        <tissue evidence="2">Shoot tissue taken approximately 20 cm above the soil surface</tissue>
    </source>
</reference>
<feature type="region of interest" description="Disordered" evidence="1">
    <location>
        <begin position="66"/>
        <end position="87"/>
    </location>
</feature>
<dbReference type="AlphaFoldDB" id="A0A0A9GNT8"/>
<feature type="compositionally biased region" description="Low complexity" evidence="1">
    <location>
        <begin position="69"/>
        <end position="86"/>
    </location>
</feature>
<evidence type="ECO:0000256" key="1">
    <source>
        <dbReference type="SAM" id="MobiDB-lite"/>
    </source>
</evidence>
<name>A0A0A9GNT8_ARUDO</name>
<accession>A0A0A9GNT8</accession>
<proteinExistence type="predicted"/>